<gene>
    <name evidence="1" type="ordered locus">Sinac_2166</name>
</gene>
<dbReference type="KEGG" id="saci:Sinac_2166"/>
<dbReference type="Proteomes" id="UP000010798">
    <property type="component" value="Chromosome"/>
</dbReference>
<keyword evidence="2" id="KW-1185">Reference proteome</keyword>
<dbReference type="RefSeq" id="WP_015245656.1">
    <property type="nucleotide sequence ID" value="NC_019892.1"/>
</dbReference>
<dbReference type="InterPro" id="IPR056955">
    <property type="entry name" value="ORC-CDC6-like"/>
</dbReference>
<dbReference type="STRING" id="886293.Sinac_2166"/>
<dbReference type="Gene3D" id="3.40.50.300">
    <property type="entry name" value="P-loop containing nucleotide triphosphate hydrolases"/>
    <property type="match status" value="1"/>
</dbReference>
<evidence type="ECO:0000313" key="1">
    <source>
        <dbReference type="EMBL" id="AGA26493.1"/>
    </source>
</evidence>
<dbReference type="EMBL" id="CP003364">
    <property type="protein sequence ID" value="AGA26493.1"/>
    <property type="molecule type" value="Genomic_DNA"/>
</dbReference>
<dbReference type="Pfam" id="PF24389">
    <property type="entry name" value="ORC-CDC6-like"/>
    <property type="match status" value="1"/>
</dbReference>
<dbReference type="HOGENOM" id="CLU_034920_0_0_0"/>
<reference evidence="1 2" key="1">
    <citation type="submission" date="2012-02" db="EMBL/GenBank/DDBJ databases">
        <title>Complete sequence of chromosome of Singulisphaera acidiphila DSM 18658.</title>
        <authorList>
            <consortium name="US DOE Joint Genome Institute (JGI-PGF)"/>
            <person name="Lucas S."/>
            <person name="Copeland A."/>
            <person name="Lapidus A."/>
            <person name="Glavina del Rio T."/>
            <person name="Dalin E."/>
            <person name="Tice H."/>
            <person name="Bruce D."/>
            <person name="Goodwin L."/>
            <person name="Pitluck S."/>
            <person name="Peters L."/>
            <person name="Ovchinnikova G."/>
            <person name="Chertkov O."/>
            <person name="Kyrpides N."/>
            <person name="Mavromatis K."/>
            <person name="Ivanova N."/>
            <person name="Brettin T."/>
            <person name="Detter J.C."/>
            <person name="Han C."/>
            <person name="Larimer F."/>
            <person name="Land M."/>
            <person name="Hauser L."/>
            <person name="Markowitz V."/>
            <person name="Cheng J.-F."/>
            <person name="Hugenholtz P."/>
            <person name="Woyke T."/>
            <person name="Wu D."/>
            <person name="Tindall B."/>
            <person name="Pomrenke H."/>
            <person name="Brambilla E."/>
            <person name="Klenk H.-P."/>
            <person name="Eisen J.A."/>
        </authorList>
    </citation>
    <scope>NUCLEOTIDE SEQUENCE [LARGE SCALE GENOMIC DNA]</scope>
    <source>
        <strain evidence="2">ATCC BAA-1392 / DSM 18658 / VKM B-2454 / MOB10</strain>
    </source>
</reference>
<dbReference type="eggNOG" id="COG2256">
    <property type="taxonomic scope" value="Bacteria"/>
</dbReference>
<protein>
    <recommendedName>
        <fullName evidence="3">Orc1-like AAA ATPase domain-containing protein</fullName>
    </recommendedName>
</protein>
<evidence type="ECO:0000313" key="2">
    <source>
        <dbReference type="Proteomes" id="UP000010798"/>
    </source>
</evidence>
<evidence type="ECO:0008006" key="3">
    <source>
        <dbReference type="Google" id="ProtNLM"/>
    </source>
</evidence>
<dbReference type="SUPFAM" id="SSF52540">
    <property type="entry name" value="P-loop containing nucleoside triphosphate hydrolases"/>
    <property type="match status" value="1"/>
</dbReference>
<proteinExistence type="predicted"/>
<accession>L0DCD1</accession>
<dbReference type="InterPro" id="IPR027417">
    <property type="entry name" value="P-loop_NTPase"/>
</dbReference>
<dbReference type="AlphaFoldDB" id="L0DCD1"/>
<name>L0DCD1_SINAD</name>
<organism evidence="1 2">
    <name type="scientific">Singulisphaera acidiphila (strain ATCC BAA-1392 / DSM 18658 / VKM B-2454 / MOB10)</name>
    <dbReference type="NCBI Taxonomy" id="886293"/>
    <lineage>
        <taxon>Bacteria</taxon>
        <taxon>Pseudomonadati</taxon>
        <taxon>Planctomycetota</taxon>
        <taxon>Planctomycetia</taxon>
        <taxon>Isosphaerales</taxon>
        <taxon>Isosphaeraceae</taxon>
        <taxon>Singulisphaera</taxon>
    </lineage>
</organism>
<sequence length="537" mass="60124">MSDFRIRTEDIKDDEILGFYVQTQRDKQIVEQLKASTPLVLEGSRGTGKSFLLRVAKAQLLLSYTQDRAFPVYVSFAKSSLVHSDDPDQFLHWMLAKLSSEILRALTKKGLLFRPPVVASILAGGPTEPPGRTYRVEEIVKAYEESYRNPGVAVSAVGVPTVDDFKNGVEELCDALDISRLVILFDEAVHIFRPEQQRQFFTLFRDLRSPYINCNAAVYPGVTSYGPTFQLAHDATVAEINRSLLDADYRESMLDIVLKQADAQLLTNIERHKENFSALAYAVSGNPRLLLKTVAKAPKMTSGEVESVLKNFYRTEIWSEHSGLAETYEGHRTLIDWGRKFIENTVIPDTKAKNQQWEGEGKTESTCFFWIHRDAPEPVKEALRLLAYTGIVTKLDSGIAATRGEIGTRYAVNTGCLSATQPLPIPSITKIVRQLTARRFTEFGANAPAFAGLVNVTGTFQVPDMSQVLQTQLTKSVRVLDITDYQKECLRKLGFDTIGKALRAKEEDFQEADYIGPVRSRRMMNAVISSVLEYLSG</sequence>
<dbReference type="OrthoDB" id="7788065at2"/>